<evidence type="ECO:0000313" key="3">
    <source>
        <dbReference type="Proteomes" id="UP000010388"/>
    </source>
</evidence>
<keyword evidence="1" id="KW-1133">Transmembrane helix</keyword>
<evidence type="ECO:0000313" key="2">
    <source>
        <dbReference type="EMBL" id="AFY28259.1"/>
    </source>
</evidence>
<dbReference type="HOGENOM" id="CLU_3355714_0_0_3"/>
<protein>
    <submittedName>
        <fullName evidence="2">Uncharacterized protein</fullName>
    </submittedName>
</protein>
<name>K9P6R5_CYAGP</name>
<dbReference type="STRING" id="292564.Cyagr_1078"/>
<evidence type="ECO:0000256" key="1">
    <source>
        <dbReference type="SAM" id="Phobius"/>
    </source>
</evidence>
<organism evidence="2 3">
    <name type="scientific">Cyanobium gracile (strain ATCC 27147 / PCC 6307)</name>
    <dbReference type="NCBI Taxonomy" id="292564"/>
    <lineage>
        <taxon>Bacteria</taxon>
        <taxon>Bacillati</taxon>
        <taxon>Cyanobacteriota</taxon>
        <taxon>Cyanophyceae</taxon>
        <taxon>Synechococcales</taxon>
        <taxon>Prochlorococcaceae</taxon>
        <taxon>Cyanobium</taxon>
    </lineage>
</organism>
<dbReference type="Proteomes" id="UP000010388">
    <property type="component" value="Chromosome"/>
</dbReference>
<reference evidence="3" key="1">
    <citation type="journal article" date="2013" name="Proc. Natl. Acad. Sci. U.S.A.">
        <title>Improving the coverage of the cyanobacterial phylum using diversity-driven genome sequencing.</title>
        <authorList>
            <person name="Shih P.M."/>
            <person name="Wu D."/>
            <person name="Latifi A."/>
            <person name="Axen S.D."/>
            <person name="Fewer D.P."/>
            <person name="Talla E."/>
            <person name="Calteau A."/>
            <person name="Cai F."/>
            <person name="Tandeau de Marsac N."/>
            <person name="Rippka R."/>
            <person name="Herdman M."/>
            <person name="Sivonen K."/>
            <person name="Coursin T."/>
            <person name="Laurent T."/>
            <person name="Goodwin L."/>
            <person name="Nolan M."/>
            <person name="Davenport K.W."/>
            <person name="Han C.S."/>
            <person name="Rubin E.M."/>
            <person name="Eisen J.A."/>
            <person name="Woyke T."/>
            <person name="Gugger M."/>
            <person name="Kerfeld C.A."/>
        </authorList>
    </citation>
    <scope>NUCLEOTIDE SEQUENCE [LARGE SCALE GENOMIC DNA]</scope>
    <source>
        <strain evidence="3">ATCC 27147 / PCC 6307</strain>
    </source>
</reference>
<feature type="transmembrane region" description="Helical" evidence="1">
    <location>
        <begin position="12"/>
        <end position="34"/>
    </location>
</feature>
<dbReference type="AlphaFoldDB" id="K9P6R5"/>
<keyword evidence="1" id="KW-0812">Transmembrane</keyword>
<dbReference type="EMBL" id="CP003495">
    <property type="protein sequence ID" value="AFY28259.1"/>
    <property type="molecule type" value="Genomic_DNA"/>
</dbReference>
<dbReference type="KEGG" id="cgc:Cyagr_1078"/>
<keyword evidence="1" id="KW-0472">Membrane</keyword>
<accession>K9P6R5</accession>
<gene>
    <name evidence="2" type="ordered locus">Cyagr_1078</name>
</gene>
<proteinExistence type="predicted"/>
<sequence>MVMLGGVLVGQVIGFSPQLFVLIAAVCLLCGWLFDR</sequence>